<dbReference type="Proteomes" id="UP000187941">
    <property type="component" value="Chromosome"/>
</dbReference>
<dbReference type="OrthoDB" id="9790710at2"/>
<organism evidence="1 2">
    <name type="scientific">Spirosoma montaniterrae</name>
    <dbReference type="NCBI Taxonomy" id="1178516"/>
    <lineage>
        <taxon>Bacteria</taxon>
        <taxon>Pseudomonadati</taxon>
        <taxon>Bacteroidota</taxon>
        <taxon>Cytophagia</taxon>
        <taxon>Cytophagales</taxon>
        <taxon>Cytophagaceae</taxon>
        <taxon>Spirosoma</taxon>
    </lineage>
</organism>
<dbReference type="SUPFAM" id="SSF53756">
    <property type="entry name" value="UDP-Glycosyltransferase/glycogen phosphorylase"/>
    <property type="match status" value="1"/>
</dbReference>
<dbReference type="AlphaFoldDB" id="A0A1P9WYY6"/>
<accession>A0A1P9WYY6</accession>
<sequence>MNKLQATGPSAILLFVEYFLPGYKFGGPVQAVANLVRLLKDTYTFFIVARDRDVGDTQPYPNRPANCWLRQDGYWVRYLSPDQINHFNINSLLTERPYRYVYTNSLFSRFTRQLLLTRTNIPLLLAPRGELHPGALRLKAWKKRPYVWLLRHCKAKDIRWHATDAVEQQYIDTHFPGSQVRIAPDVPNRLPRRPLYQKQAGQVRLLWLARIARNKGLLFLLNCLKQLPNQSVTLDIYGPIADTDYWHKCQRLLNTLPTSCCVKYRGPLPYPLIGDTISQYDFLALPSDGENFGHVIAESLSAGLPVLVSDQTPWQKLAEQGAGWAIPLQPDAWLTVLQTCVDMPDVLYQTLVANAPLVVESQSNLPAIAKQYNQLFTPEVFADEPVA</sequence>
<dbReference type="KEGG" id="smon:AWR27_15340"/>
<evidence type="ECO:0000313" key="2">
    <source>
        <dbReference type="Proteomes" id="UP000187941"/>
    </source>
</evidence>
<dbReference type="STRING" id="1178516.AWR27_15340"/>
<dbReference type="RefSeq" id="WP_077132001.1">
    <property type="nucleotide sequence ID" value="NZ_CP014263.1"/>
</dbReference>
<dbReference type="PANTHER" id="PTHR12526">
    <property type="entry name" value="GLYCOSYLTRANSFERASE"/>
    <property type="match status" value="1"/>
</dbReference>
<dbReference type="Gene3D" id="3.40.50.2000">
    <property type="entry name" value="Glycogen Phosphorylase B"/>
    <property type="match status" value="1"/>
</dbReference>
<keyword evidence="2" id="KW-1185">Reference proteome</keyword>
<evidence type="ECO:0000313" key="1">
    <source>
        <dbReference type="EMBL" id="AQG80573.1"/>
    </source>
</evidence>
<reference evidence="1 2" key="1">
    <citation type="submission" date="2016-01" db="EMBL/GenBank/DDBJ databases">
        <authorList>
            <person name="Oliw E.H."/>
        </authorList>
    </citation>
    <scope>NUCLEOTIDE SEQUENCE [LARGE SCALE GENOMIC DNA]</scope>
    <source>
        <strain evidence="1 2">DY10</strain>
    </source>
</reference>
<name>A0A1P9WYY6_9BACT</name>
<gene>
    <name evidence="1" type="ORF">AWR27_15340</name>
</gene>
<proteinExistence type="predicted"/>
<protein>
    <submittedName>
        <fullName evidence="1">Uncharacterized protein</fullName>
    </submittedName>
</protein>
<dbReference type="Pfam" id="PF13692">
    <property type="entry name" value="Glyco_trans_1_4"/>
    <property type="match status" value="1"/>
</dbReference>
<dbReference type="EMBL" id="CP014263">
    <property type="protein sequence ID" value="AQG80573.1"/>
    <property type="molecule type" value="Genomic_DNA"/>
</dbReference>